<gene>
    <name evidence="2" type="ORF">DHL47_12415</name>
</gene>
<reference evidence="2 3" key="1">
    <citation type="submission" date="2018-05" db="EMBL/GenBank/DDBJ databases">
        <title>Draft genome sequence of Streptococcus panodentis CCUG 70867T.</title>
        <authorList>
            <person name="Salva-Serra F."/>
            <person name="Mendez V."/>
            <person name="Jaen-Luchoro D."/>
            <person name="Gonzales-Siles L."/>
            <person name="Karlsson R."/>
            <person name="Engstrom-Jakobsson H."/>
            <person name="Busquets A."/>
            <person name="Gomila M."/>
            <person name="Pineiro-Iglesias B."/>
            <person name="Bennasar-Figueras A."/>
            <person name="Seeger M."/>
            <person name="Moore E."/>
        </authorList>
    </citation>
    <scope>NUCLEOTIDE SEQUENCE [LARGE SCALE GENOMIC DNA]</scope>
    <source>
        <strain evidence="2 3">CCUG 70867</strain>
    </source>
</reference>
<proteinExistence type="predicted"/>
<evidence type="ECO:0000313" key="2">
    <source>
        <dbReference type="EMBL" id="MBP2622106.1"/>
    </source>
</evidence>
<dbReference type="RefSeq" id="WP_209552050.1">
    <property type="nucleotide sequence ID" value="NZ_QFAY01000034.1"/>
</dbReference>
<dbReference type="Proteomes" id="UP001519349">
    <property type="component" value="Unassembled WGS sequence"/>
</dbReference>
<dbReference type="EMBL" id="QFAY01000034">
    <property type="protein sequence ID" value="MBP2622106.1"/>
    <property type="molecule type" value="Genomic_DNA"/>
</dbReference>
<dbReference type="InterPro" id="IPR023130">
    <property type="entry name" value="Ta0600-like_sf"/>
</dbReference>
<name>A0ABS5B0S3_9STRE</name>
<dbReference type="Pfam" id="PF08951">
    <property type="entry name" value="EntA_Immun"/>
    <property type="match status" value="1"/>
</dbReference>
<evidence type="ECO:0008006" key="4">
    <source>
        <dbReference type="Google" id="ProtNLM"/>
    </source>
</evidence>
<protein>
    <recommendedName>
        <fullName evidence="4">Bacteriocin immunity protein</fullName>
    </recommendedName>
</protein>
<dbReference type="SUPFAM" id="SSF109797">
    <property type="entry name" value="Bacteriocin immunity protein-like"/>
    <property type="match status" value="1"/>
</dbReference>
<evidence type="ECO:0000313" key="3">
    <source>
        <dbReference type="Proteomes" id="UP001519349"/>
    </source>
</evidence>
<evidence type="ECO:0000256" key="1">
    <source>
        <dbReference type="ARBA" id="ARBA00023025"/>
    </source>
</evidence>
<dbReference type="InterPro" id="IPR015046">
    <property type="entry name" value="LciA_Immunity-like"/>
</dbReference>
<organism evidence="2 3">
    <name type="scientific">Streptococcus panodentis</name>
    <dbReference type="NCBI Taxonomy" id="1581472"/>
    <lineage>
        <taxon>Bacteria</taxon>
        <taxon>Bacillati</taxon>
        <taxon>Bacillota</taxon>
        <taxon>Bacilli</taxon>
        <taxon>Lactobacillales</taxon>
        <taxon>Streptococcaceae</taxon>
        <taxon>Streptococcus</taxon>
    </lineage>
</organism>
<comment type="caution">
    <text evidence="2">The sequence shown here is derived from an EMBL/GenBank/DDBJ whole genome shotgun (WGS) entry which is preliminary data.</text>
</comment>
<accession>A0ABS5B0S3</accession>
<keyword evidence="1" id="KW-0079">Bacteriocin immunity</keyword>
<keyword evidence="3" id="KW-1185">Reference proteome</keyword>
<dbReference type="Gene3D" id="1.20.1440.50">
    <property type="entry name" value="Ta0600-like"/>
    <property type="match status" value="1"/>
</dbReference>
<sequence length="101" mass="10964">MNKEDLTLALVKAKIDPEVKKNPELLALIEDPLAELKKDRPVNLISAKFNRSLTVYLLGHQLKAPQIVIDLHKLMAAEAAAYEGRAFSSIMLGSILGGGGK</sequence>